<dbReference type="InterPro" id="IPR036236">
    <property type="entry name" value="Znf_C2H2_sf"/>
</dbReference>
<reference evidence="7 8" key="1">
    <citation type="journal article" date="2023" name="Plants (Basel)">
        <title>Bridging the Gap: Combining Genomics and Transcriptomics Approaches to Understand Stylosanthes scabra, an Orphan Legume from the Brazilian Caatinga.</title>
        <authorList>
            <person name="Ferreira-Neto J.R.C."/>
            <person name="da Silva M.D."/>
            <person name="Binneck E."/>
            <person name="de Melo N.F."/>
            <person name="da Silva R.H."/>
            <person name="de Melo A.L.T.M."/>
            <person name="Pandolfi V."/>
            <person name="Bustamante F.O."/>
            <person name="Brasileiro-Vidal A.C."/>
            <person name="Benko-Iseppon A.M."/>
        </authorList>
    </citation>
    <scope>NUCLEOTIDE SEQUENCE [LARGE SCALE GENOMIC DNA]</scope>
    <source>
        <tissue evidence="7">Leaves</tissue>
    </source>
</reference>
<dbReference type="SUPFAM" id="SSF57667">
    <property type="entry name" value="beta-beta-alpha zinc fingers"/>
    <property type="match status" value="1"/>
</dbReference>
<dbReference type="Pfam" id="PF02892">
    <property type="entry name" value="zf-BED"/>
    <property type="match status" value="1"/>
</dbReference>
<feature type="domain" description="BED-type" evidence="6">
    <location>
        <begin position="134"/>
        <end position="177"/>
    </location>
</feature>
<feature type="compositionally biased region" description="Low complexity" evidence="5">
    <location>
        <begin position="102"/>
        <end position="114"/>
    </location>
</feature>
<accession>A0ABU6YFQ5</accession>
<name>A0ABU6YFQ5_9FABA</name>
<keyword evidence="3" id="KW-0862">Zinc</keyword>
<evidence type="ECO:0000256" key="2">
    <source>
        <dbReference type="ARBA" id="ARBA00022771"/>
    </source>
</evidence>
<keyword evidence="1" id="KW-0479">Metal-binding</keyword>
<evidence type="ECO:0000256" key="4">
    <source>
        <dbReference type="PROSITE-ProRule" id="PRU00027"/>
    </source>
</evidence>
<evidence type="ECO:0000259" key="6">
    <source>
        <dbReference type="PROSITE" id="PS50808"/>
    </source>
</evidence>
<keyword evidence="2 4" id="KW-0863">Zinc-finger</keyword>
<evidence type="ECO:0000313" key="7">
    <source>
        <dbReference type="EMBL" id="MED6208746.1"/>
    </source>
</evidence>
<dbReference type="SMART" id="SM00614">
    <property type="entry name" value="ZnF_BED"/>
    <property type="match status" value="1"/>
</dbReference>
<keyword evidence="8" id="KW-1185">Reference proteome</keyword>
<sequence>MRVGSPCGILLSYILWFRNFYRTENPVVWDSHPYYSHVFQIQMYGWQFPPPPRVSTDFIRDGRFRGDPLSPRGDGDGSPSVNGCGGGNEMVKSQLAANATLPAAGPSQPAAQSGTECSTQQSPDDVNDHGTKRKLTSEVWNHFKRQKIDNKWKAICNSCKAKLRGDPKQGTSHLRDH</sequence>
<feature type="compositionally biased region" description="Polar residues" evidence="5">
    <location>
        <begin position="115"/>
        <end position="124"/>
    </location>
</feature>
<evidence type="ECO:0000256" key="3">
    <source>
        <dbReference type="ARBA" id="ARBA00022833"/>
    </source>
</evidence>
<dbReference type="Proteomes" id="UP001341840">
    <property type="component" value="Unassembled WGS sequence"/>
</dbReference>
<dbReference type="EMBL" id="JASCZI010241969">
    <property type="protein sequence ID" value="MED6208746.1"/>
    <property type="molecule type" value="Genomic_DNA"/>
</dbReference>
<evidence type="ECO:0000256" key="5">
    <source>
        <dbReference type="SAM" id="MobiDB-lite"/>
    </source>
</evidence>
<dbReference type="PANTHER" id="PTHR34396:SF25">
    <property type="entry name" value="BOUNDARY ELEMENT ASSOCIATED FACTOR"/>
    <property type="match status" value="1"/>
</dbReference>
<dbReference type="InterPro" id="IPR003656">
    <property type="entry name" value="Znf_BED"/>
</dbReference>
<proteinExistence type="predicted"/>
<gene>
    <name evidence="7" type="ORF">PIB30_048193</name>
</gene>
<comment type="caution">
    <text evidence="7">The sequence shown here is derived from an EMBL/GenBank/DDBJ whole genome shotgun (WGS) entry which is preliminary data.</text>
</comment>
<dbReference type="PROSITE" id="PS50808">
    <property type="entry name" value="ZF_BED"/>
    <property type="match status" value="1"/>
</dbReference>
<protein>
    <recommendedName>
        <fullName evidence="6">BED-type domain-containing protein</fullName>
    </recommendedName>
</protein>
<evidence type="ECO:0000256" key="1">
    <source>
        <dbReference type="ARBA" id="ARBA00022723"/>
    </source>
</evidence>
<dbReference type="InterPro" id="IPR053031">
    <property type="entry name" value="Cuticle_assoc_protein"/>
</dbReference>
<feature type="region of interest" description="Disordered" evidence="5">
    <location>
        <begin position="58"/>
        <end position="133"/>
    </location>
</feature>
<dbReference type="PANTHER" id="PTHR34396">
    <property type="entry name" value="OS03G0264950 PROTEIN-RELATED"/>
    <property type="match status" value="1"/>
</dbReference>
<evidence type="ECO:0000313" key="8">
    <source>
        <dbReference type="Proteomes" id="UP001341840"/>
    </source>
</evidence>
<organism evidence="7 8">
    <name type="scientific">Stylosanthes scabra</name>
    <dbReference type="NCBI Taxonomy" id="79078"/>
    <lineage>
        <taxon>Eukaryota</taxon>
        <taxon>Viridiplantae</taxon>
        <taxon>Streptophyta</taxon>
        <taxon>Embryophyta</taxon>
        <taxon>Tracheophyta</taxon>
        <taxon>Spermatophyta</taxon>
        <taxon>Magnoliopsida</taxon>
        <taxon>eudicotyledons</taxon>
        <taxon>Gunneridae</taxon>
        <taxon>Pentapetalae</taxon>
        <taxon>rosids</taxon>
        <taxon>fabids</taxon>
        <taxon>Fabales</taxon>
        <taxon>Fabaceae</taxon>
        <taxon>Papilionoideae</taxon>
        <taxon>50 kb inversion clade</taxon>
        <taxon>dalbergioids sensu lato</taxon>
        <taxon>Dalbergieae</taxon>
        <taxon>Pterocarpus clade</taxon>
        <taxon>Stylosanthes</taxon>
    </lineage>
</organism>